<protein>
    <submittedName>
        <fullName evidence="2">Prolyl oligopeptidase family serine peptidase</fullName>
    </submittedName>
</protein>
<dbReference type="Gene3D" id="3.40.50.1820">
    <property type="entry name" value="alpha/beta hydrolase"/>
    <property type="match status" value="1"/>
</dbReference>
<evidence type="ECO:0000313" key="2">
    <source>
        <dbReference type="EMBL" id="KAB3520030.1"/>
    </source>
</evidence>
<reference evidence="2 3" key="1">
    <citation type="submission" date="2019-10" db="EMBL/GenBank/DDBJ databases">
        <title>Corynebacterium sp novel species isolated from the respiratory tract of Marmot.</title>
        <authorList>
            <person name="Zhang G."/>
        </authorList>
    </citation>
    <scope>NUCLEOTIDE SEQUENCE [LARGE SCALE GENOMIC DNA]</scope>
    <source>
        <strain evidence="2 3">336</strain>
    </source>
</reference>
<dbReference type="Proteomes" id="UP000436181">
    <property type="component" value="Unassembled WGS sequence"/>
</dbReference>
<sequence length="208" mass="23142">MDDINADSIHIADPTLVQNTRLTIGWGQGSLERWAIPDYVTILNHVREAFDLADSAHTLHYGSSAGGFQAAATATLDRGSYALVNNPQLDWSRYAAAYVNALLRDVFEGRTAEQAKEEFAWRINIVSLFAKENYIPPMEMLTNIASDGDFNNHFIPFLNELRDIDVENKTPTVTVSPYSDKNLGHNPLGKNQTLKAINTHLDRLAQGL</sequence>
<evidence type="ECO:0000313" key="3">
    <source>
        <dbReference type="Proteomes" id="UP000436181"/>
    </source>
</evidence>
<evidence type="ECO:0000259" key="1">
    <source>
        <dbReference type="Pfam" id="PF00326"/>
    </source>
</evidence>
<dbReference type="InterPro" id="IPR001375">
    <property type="entry name" value="Peptidase_S9_cat"/>
</dbReference>
<dbReference type="EMBL" id="WBZJ01000003">
    <property type="protein sequence ID" value="KAB3520030.1"/>
    <property type="molecule type" value="Genomic_DNA"/>
</dbReference>
<dbReference type="SUPFAM" id="SSF53474">
    <property type="entry name" value="alpha/beta-Hydrolases"/>
    <property type="match status" value="1"/>
</dbReference>
<organism evidence="2 3">
    <name type="scientific">Corynebacterium zhongnanshanii</name>
    <dbReference type="NCBI Taxonomy" id="2768834"/>
    <lineage>
        <taxon>Bacteria</taxon>
        <taxon>Bacillati</taxon>
        <taxon>Actinomycetota</taxon>
        <taxon>Actinomycetes</taxon>
        <taxon>Mycobacteriales</taxon>
        <taxon>Corynebacteriaceae</taxon>
        <taxon>Corynebacterium</taxon>
    </lineage>
</organism>
<feature type="domain" description="Peptidase S9 prolyl oligopeptidase catalytic" evidence="1">
    <location>
        <begin position="27"/>
        <end position="141"/>
    </location>
</feature>
<dbReference type="Pfam" id="PF00326">
    <property type="entry name" value="Peptidase_S9"/>
    <property type="match status" value="1"/>
</dbReference>
<comment type="caution">
    <text evidence="2">The sequence shown here is derived from an EMBL/GenBank/DDBJ whole genome shotgun (WGS) entry which is preliminary data.</text>
</comment>
<accession>A0ABQ6VCY9</accession>
<name>A0ABQ6VCY9_9CORY</name>
<keyword evidence="3" id="KW-1185">Reference proteome</keyword>
<gene>
    <name evidence="2" type="ORF">F8377_08605</name>
</gene>
<proteinExistence type="predicted"/>
<dbReference type="InterPro" id="IPR029058">
    <property type="entry name" value="AB_hydrolase_fold"/>
</dbReference>